<dbReference type="EMBL" id="AVOT02003180">
    <property type="protein sequence ID" value="MBW0472721.1"/>
    <property type="molecule type" value="Genomic_DNA"/>
</dbReference>
<protein>
    <recommendedName>
        <fullName evidence="1">Tc1-like transposase DDE domain-containing protein</fullName>
    </recommendedName>
</protein>
<evidence type="ECO:0000313" key="2">
    <source>
        <dbReference type="EMBL" id="MBW0472721.1"/>
    </source>
</evidence>
<dbReference type="AlphaFoldDB" id="A0A9Q3GMB2"/>
<evidence type="ECO:0000259" key="1">
    <source>
        <dbReference type="Pfam" id="PF13358"/>
    </source>
</evidence>
<gene>
    <name evidence="2" type="ORF">O181_012436</name>
</gene>
<dbReference type="OrthoDB" id="2753252at2759"/>
<dbReference type="InterPro" id="IPR038717">
    <property type="entry name" value="Tc1-like_DDE_dom"/>
</dbReference>
<name>A0A9Q3GMB2_9BASI</name>
<accession>A0A9Q3GMB2</accession>
<dbReference type="Proteomes" id="UP000765509">
    <property type="component" value="Unassembled WGS sequence"/>
</dbReference>
<organism evidence="2 3">
    <name type="scientific">Austropuccinia psidii MF-1</name>
    <dbReference type="NCBI Taxonomy" id="1389203"/>
    <lineage>
        <taxon>Eukaryota</taxon>
        <taxon>Fungi</taxon>
        <taxon>Dikarya</taxon>
        <taxon>Basidiomycota</taxon>
        <taxon>Pucciniomycotina</taxon>
        <taxon>Pucciniomycetes</taxon>
        <taxon>Pucciniales</taxon>
        <taxon>Sphaerophragmiaceae</taxon>
        <taxon>Austropuccinia</taxon>
    </lineage>
</organism>
<evidence type="ECO:0000313" key="3">
    <source>
        <dbReference type="Proteomes" id="UP000765509"/>
    </source>
</evidence>
<reference evidence="2" key="1">
    <citation type="submission" date="2021-03" db="EMBL/GenBank/DDBJ databases">
        <title>Draft genome sequence of rust myrtle Austropuccinia psidii MF-1, a brazilian biotype.</title>
        <authorList>
            <person name="Quecine M.C."/>
            <person name="Pachon D.M.R."/>
            <person name="Bonatelli M.L."/>
            <person name="Correr F.H."/>
            <person name="Franceschini L.M."/>
            <person name="Leite T.F."/>
            <person name="Margarido G.R.A."/>
            <person name="Almeida C.A."/>
            <person name="Ferrarezi J.A."/>
            <person name="Labate C.A."/>
        </authorList>
    </citation>
    <scope>NUCLEOTIDE SEQUENCE</scope>
    <source>
        <strain evidence="2">MF-1</strain>
    </source>
</reference>
<dbReference type="Gene3D" id="3.30.420.10">
    <property type="entry name" value="Ribonuclease H-like superfamily/Ribonuclease H"/>
    <property type="match status" value="1"/>
</dbReference>
<dbReference type="Pfam" id="PF13358">
    <property type="entry name" value="DDE_3"/>
    <property type="match status" value="1"/>
</dbReference>
<proteinExistence type="predicted"/>
<keyword evidence="3" id="KW-1185">Reference proteome</keyword>
<dbReference type="InterPro" id="IPR036397">
    <property type="entry name" value="RNaseH_sf"/>
</dbReference>
<sequence>MEQAPWIMGRHWLIVMEDNAPIHTTLSNHWRQQHGNQKMQWPAHSPNLNPIENVCKIMKSAISKLYQPQKINELWVSIQSAWDNVPHGTLDDLILSMQWQMEMEIAQNGGPTSY</sequence>
<comment type="caution">
    <text evidence="2">The sequence shown here is derived from an EMBL/GenBank/DDBJ whole genome shotgun (WGS) entry which is preliminary data.</text>
</comment>
<feature type="domain" description="Tc1-like transposase DDE" evidence="1">
    <location>
        <begin position="13"/>
        <end position="70"/>
    </location>
</feature>
<dbReference type="GO" id="GO:0003676">
    <property type="term" value="F:nucleic acid binding"/>
    <property type="evidence" value="ECO:0007669"/>
    <property type="project" value="InterPro"/>
</dbReference>